<dbReference type="EMBL" id="PSNW01000009">
    <property type="protein sequence ID" value="PPE72859.1"/>
    <property type="molecule type" value="Genomic_DNA"/>
</dbReference>
<gene>
    <name evidence="3" type="ORF">C3942_15650</name>
</gene>
<protein>
    <recommendedName>
        <fullName evidence="2">Thioesterase domain-containing protein</fullName>
    </recommendedName>
</protein>
<dbReference type="OrthoDB" id="9813158at2"/>
<dbReference type="Gene3D" id="3.10.129.10">
    <property type="entry name" value="Hotdog Thioesterase"/>
    <property type="match status" value="1"/>
</dbReference>
<accession>A0A2S5TCY1</accession>
<dbReference type="PANTHER" id="PTHR43240">
    <property type="entry name" value="1,4-DIHYDROXY-2-NAPHTHOYL-COA THIOESTERASE 1"/>
    <property type="match status" value="1"/>
</dbReference>
<comment type="caution">
    <text evidence="3">The sequence shown here is derived from an EMBL/GenBank/DDBJ whole genome shotgun (WGS) entry which is preliminary data.</text>
</comment>
<dbReference type="Proteomes" id="UP000238220">
    <property type="component" value="Unassembled WGS sequence"/>
</dbReference>
<dbReference type="GO" id="GO:0005829">
    <property type="term" value="C:cytosol"/>
    <property type="evidence" value="ECO:0007669"/>
    <property type="project" value="TreeGrafter"/>
</dbReference>
<dbReference type="InterPro" id="IPR006683">
    <property type="entry name" value="Thioestr_dom"/>
</dbReference>
<evidence type="ECO:0000313" key="4">
    <source>
        <dbReference type="Proteomes" id="UP000238220"/>
    </source>
</evidence>
<dbReference type="AlphaFoldDB" id="A0A2S5TCY1"/>
<dbReference type="InterPro" id="IPR003736">
    <property type="entry name" value="PAAI_dom"/>
</dbReference>
<dbReference type="SUPFAM" id="SSF54637">
    <property type="entry name" value="Thioesterase/thiol ester dehydrase-isomerase"/>
    <property type="match status" value="1"/>
</dbReference>
<dbReference type="CDD" id="cd03443">
    <property type="entry name" value="PaaI_thioesterase"/>
    <property type="match status" value="1"/>
</dbReference>
<dbReference type="NCBIfam" id="TIGR00369">
    <property type="entry name" value="unchar_dom_1"/>
    <property type="match status" value="1"/>
</dbReference>
<dbReference type="PANTHER" id="PTHR43240:SF7">
    <property type="entry name" value="BLR7284 PROTEIN"/>
    <property type="match status" value="1"/>
</dbReference>
<evidence type="ECO:0000259" key="2">
    <source>
        <dbReference type="Pfam" id="PF03061"/>
    </source>
</evidence>
<feature type="domain" description="Thioesterase" evidence="2">
    <location>
        <begin position="52"/>
        <end position="127"/>
    </location>
</feature>
<evidence type="ECO:0000313" key="3">
    <source>
        <dbReference type="EMBL" id="PPE72859.1"/>
    </source>
</evidence>
<proteinExistence type="predicted"/>
<name>A0A2S5TCY1_9GAMM</name>
<keyword evidence="1" id="KW-0378">Hydrolase</keyword>
<reference evidence="3 4" key="1">
    <citation type="submission" date="2018-02" db="EMBL/GenBank/DDBJ databases">
        <title>Genome sequencing of Solimonas sp. HR-BB.</title>
        <authorList>
            <person name="Lee Y."/>
            <person name="Jeon C.O."/>
        </authorList>
    </citation>
    <scope>NUCLEOTIDE SEQUENCE [LARGE SCALE GENOMIC DNA]</scope>
    <source>
        <strain evidence="3 4">HR-BB</strain>
    </source>
</reference>
<keyword evidence="4" id="KW-1185">Reference proteome</keyword>
<sequence>MSTQNLETIAAAFLGYIPHMRECGLSLVRGSPEGVELRMPFREDWVGDPIRGVLHTGPITVLVDSASGFAVLAATPVPETIATLDLRMDYLRPALRDKDLHCRAECFRLTSQIAFVRATVWQDDREQPVAISQSAFMRSSTGKPWKPEARA</sequence>
<dbReference type="GO" id="GO:0061522">
    <property type="term" value="F:1,4-dihydroxy-2-naphthoyl-CoA thioesterase activity"/>
    <property type="evidence" value="ECO:0007669"/>
    <property type="project" value="TreeGrafter"/>
</dbReference>
<organism evidence="3 4">
    <name type="scientific">Solimonas fluminis</name>
    <dbReference type="NCBI Taxonomy" id="2086571"/>
    <lineage>
        <taxon>Bacteria</taxon>
        <taxon>Pseudomonadati</taxon>
        <taxon>Pseudomonadota</taxon>
        <taxon>Gammaproteobacteria</taxon>
        <taxon>Nevskiales</taxon>
        <taxon>Nevskiaceae</taxon>
        <taxon>Solimonas</taxon>
    </lineage>
</organism>
<dbReference type="InterPro" id="IPR029069">
    <property type="entry name" value="HotDog_dom_sf"/>
</dbReference>
<dbReference type="RefSeq" id="WP_104231302.1">
    <property type="nucleotide sequence ID" value="NZ_PSNW01000009.1"/>
</dbReference>
<evidence type="ECO:0000256" key="1">
    <source>
        <dbReference type="ARBA" id="ARBA00022801"/>
    </source>
</evidence>
<dbReference type="Pfam" id="PF03061">
    <property type="entry name" value="4HBT"/>
    <property type="match status" value="1"/>
</dbReference>